<organism evidence="1 2">
    <name type="scientific">Actinokineospora bangkokensis</name>
    <dbReference type="NCBI Taxonomy" id="1193682"/>
    <lineage>
        <taxon>Bacteria</taxon>
        <taxon>Bacillati</taxon>
        <taxon>Actinomycetota</taxon>
        <taxon>Actinomycetes</taxon>
        <taxon>Pseudonocardiales</taxon>
        <taxon>Pseudonocardiaceae</taxon>
        <taxon>Actinokineospora</taxon>
    </lineage>
</organism>
<dbReference type="Proteomes" id="UP000186040">
    <property type="component" value="Unassembled WGS sequence"/>
</dbReference>
<dbReference type="SUPFAM" id="SSF48371">
    <property type="entry name" value="ARM repeat"/>
    <property type="match status" value="1"/>
</dbReference>
<evidence type="ECO:0000313" key="1">
    <source>
        <dbReference type="EMBL" id="OLR92353.1"/>
    </source>
</evidence>
<proteinExistence type="predicted"/>
<dbReference type="EMBL" id="MKQR01000016">
    <property type="protein sequence ID" value="OLR92353.1"/>
    <property type="molecule type" value="Genomic_DNA"/>
</dbReference>
<sequence length="711" mass="74292">MERDRVAGPGWAGSGWDEPDWGELEHAYGTAEDTPGLLAGLRGPGWSAAADELWGSILHQGSVYPATLAAVPVLVRLAHDPGAPGRSAALQLLAGYAESIAFGAAQNDLYLPEHVDVERFDVDARAVLARAAADLLPLLSDEDPRVRAGVCGVAAHLDSPEWSDAVRARFDVEDDAAVAVALVEPLARRGRLDHRVLAALLERGDDAVTFAAAWAAVACRADVPGAAEQVVRLWSAHSAGYPAQGRSSLQLLVQEAGAHAVPVVRGVAALVPVDEMVRVWRELGAVSRSATPLALDGLLALVDDLAAAGNARASTAAVDAIATLLPCVPDRRVEGCDAIARLGRGAPDLCATAAVALFDQRDERWAAIAEAAVETTGLPMAARGPTARSSLPAALNGYPVSRKPLAWAAEAVVALARRAVRAFPDAAGGWASLVGRLPATPEVVDVLVAAVEHAPAAAAEALVDMEVPAGSREAVRRALAGVDLDGVDEWAASKVLVALGRFDPAQYERAWAVRESSLVLREWAAHPTPGLAAACLALLDGEARVAHDGRACQLIAARVVVAGGDPERAWPTVRAVLESAGQRFTEAVAVAREFPEHRAELVALLRGFTVTAPDDLFGPDHRAAIAAAEALQEMDEITPQEAVDCAVRAVLADQWPGAVEVAARVIERGLRAGAAGVGELRARLELDERVWGRGEVADDERNRAVLTAALG</sequence>
<dbReference type="STRING" id="1193682.BJP25_19870"/>
<name>A0A1Q9LK24_9PSEU</name>
<dbReference type="AlphaFoldDB" id="A0A1Q9LK24"/>
<protein>
    <recommendedName>
        <fullName evidence="3">PBS lyase</fullName>
    </recommendedName>
</protein>
<evidence type="ECO:0008006" key="3">
    <source>
        <dbReference type="Google" id="ProtNLM"/>
    </source>
</evidence>
<keyword evidence="2" id="KW-1185">Reference proteome</keyword>
<accession>A0A1Q9LK24</accession>
<gene>
    <name evidence="1" type="ORF">BJP25_19870</name>
</gene>
<reference evidence="1 2" key="1">
    <citation type="submission" date="2016-10" db="EMBL/GenBank/DDBJ databases">
        <title>The Draft Genome Sequence of Actinokineospora bangkokensis 44EHWT reveals the biosynthetic pathway of antifungal compounds Thailandins with unusual extender unit butylmalonyl-CoA.</title>
        <authorList>
            <person name="Greule A."/>
            <person name="Intra B."/>
            <person name="Flemming S."/>
            <person name="Rommel M.G."/>
            <person name="Panbangred W."/>
            <person name="Bechthold A."/>
        </authorList>
    </citation>
    <scope>NUCLEOTIDE SEQUENCE [LARGE SCALE GENOMIC DNA]</scope>
    <source>
        <strain evidence="1 2">44EHW</strain>
    </source>
</reference>
<dbReference type="InterPro" id="IPR016024">
    <property type="entry name" value="ARM-type_fold"/>
</dbReference>
<evidence type="ECO:0000313" key="2">
    <source>
        <dbReference type="Proteomes" id="UP000186040"/>
    </source>
</evidence>
<comment type="caution">
    <text evidence="1">The sequence shown here is derived from an EMBL/GenBank/DDBJ whole genome shotgun (WGS) entry which is preliminary data.</text>
</comment>